<evidence type="ECO:0000256" key="2">
    <source>
        <dbReference type="SAM" id="Phobius"/>
    </source>
</evidence>
<dbReference type="EMBL" id="LOPU01000018">
    <property type="protein sequence ID" value="KTG10221.1"/>
    <property type="molecule type" value="Genomic_DNA"/>
</dbReference>
<dbReference type="RefSeq" id="WP_058581575.1">
    <property type="nucleotide sequence ID" value="NZ_LOPU01000018.1"/>
</dbReference>
<evidence type="ECO:0000313" key="3">
    <source>
        <dbReference type="EMBL" id="KTG10221.1"/>
    </source>
</evidence>
<feature type="region of interest" description="Disordered" evidence="1">
    <location>
        <begin position="259"/>
        <end position="283"/>
    </location>
</feature>
<evidence type="ECO:0008006" key="5">
    <source>
        <dbReference type="Google" id="ProtNLM"/>
    </source>
</evidence>
<keyword evidence="2" id="KW-1133">Transmembrane helix</keyword>
<dbReference type="STRING" id="1514971.AUR64_11595"/>
<feature type="transmembrane region" description="Helical" evidence="2">
    <location>
        <begin position="167"/>
        <end position="189"/>
    </location>
</feature>
<keyword evidence="2" id="KW-0812">Transmembrane</keyword>
<name>A0A0W1R9T7_9EURY</name>
<organism evidence="3 4">
    <name type="scientific">Haloprofundus marisrubri</name>
    <dbReference type="NCBI Taxonomy" id="1514971"/>
    <lineage>
        <taxon>Archaea</taxon>
        <taxon>Methanobacteriati</taxon>
        <taxon>Methanobacteriota</taxon>
        <taxon>Stenosarchaea group</taxon>
        <taxon>Halobacteria</taxon>
        <taxon>Halobacteriales</taxon>
        <taxon>Haloferacaceae</taxon>
        <taxon>Haloprofundus</taxon>
    </lineage>
</organism>
<proteinExistence type="predicted"/>
<dbReference type="Proteomes" id="UP000054387">
    <property type="component" value="Unassembled WGS sequence"/>
</dbReference>
<feature type="transmembrane region" description="Helical" evidence="2">
    <location>
        <begin position="138"/>
        <end position="161"/>
    </location>
</feature>
<gene>
    <name evidence="3" type="ORF">AUR64_11595</name>
</gene>
<keyword evidence="2" id="KW-0472">Membrane</keyword>
<feature type="transmembrane region" description="Helical" evidence="2">
    <location>
        <begin position="234"/>
        <end position="252"/>
    </location>
</feature>
<dbReference type="AlphaFoldDB" id="A0A0W1R9T7"/>
<evidence type="ECO:0000256" key="1">
    <source>
        <dbReference type="SAM" id="MobiDB-lite"/>
    </source>
</evidence>
<protein>
    <recommendedName>
        <fullName evidence="5">Glycerophosphoryl diester phosphodiesterase membrane domain-containing protein</fullName>
    </recommendedName>
</protein>
<accession>A0A0W1R9T7</accession>
<evidence type="ECO:0000313" key="4">
    <source>
        <dbReference type="Proteomes" id="UP000054387"/>
    </source>
</evidence>
<feature type="transmembrane region" description="Helical" evidence="2">
    <location>
        <begin position="100"/>
        <end position="126"/>
    </location>
</feature>
<dbReference type="OrthoDB" id="163483at2157"/>
<feature type="transmembrane region" description="Helical" evidence="2">
    <location>
        <begin position="209"/>
        <end position="228"/>
    </location>
</feature>
<comment type="caution">
    <text evidence="3">The sequence shown here is derived from an EMBL/GenBank/DDBJ whole genome shotgun (WGS) entry which is preliminary data.</text>
</comment>
<reference evidence="3 4" key="1">
    <citation type="submission" date="2015-12" db="EMBL/GenBank/DDBJ databases">
        <title>Haloprofundus marisrubri gen. nov., sp. nov., an extremely halophilic archaeon isolated from the Discovery deep brine-seawater interface in the Red Sea.</title>
        <authorList>
            <person name="Zhang G."/>
            <person name="Stingl U."/>
            <person name="Rashid M."/>
        </authorList>
    </citation>
    <scope>NUCLEOTIDE SEQUENCE [LARGE SCALE GENOMIC DNA]</scope>
    <source>
        <strain evidence="3 4">SB9</strain>
    </source>
</reference>
<keyword evidence="4" id="KW-1185">Reference proteome</keyword>
<feature type="transmembrane region" description="Helical" evidence="2">
    <location>
        <begin position="38"/>
        <end position="57"/>
    </location>
</feature>
<sequence length="283" mass="30196">MSDRTALLGSEFGEEERELSVWSTLWTAVSRIRRDPGLVVPFFFAGVVVTIVDYLRLRDSVPVSVVDRMGGGGIDITYLIYPTGSRTTTTPFGALVDLTVAPLLTTVGLELTAFLAVGVAGWLTLSRALGNRTKSARLFPYLGLLALLHVAFRLLGLVGTIGGPVGLLLFVGTLAVFVRVFLVPVLVVAGDDISAAFGRSARLTRGYRWTVFGLVLVVGLGTFALGSVSLVGPLLSATLVAPVHAVALVVVAERIEKAEGTERAERTNQPERTDRRAGFRSDT</sequence>